<comment type="caution">
    <text evidence="1">The sequence shown here is derived from an EMBL/GenBank/DDBJ whole genome shotgun (WGS) entry which is preliminary data.</text>
</comment>
<evidence type="ECO:0000313" key="1">
    <source>
        <dbReference type="EMBL" id="GAA3108333.1"/>
    </source>
</evidence>
<proteinExistence type="predicted"/>
<dbReference type="Proteomes" id="UP001501637">
    <property type="component" value="Unassembled WGS sequence"/>
</dbReference>
<accession>A0ABP6MF50</accession>
<reference evidence="2" key="1">
    <citation type="journal article" date="2019" name="Int. J. Syst. Evol. Microbiol.">
        <title>The Global Catalogue of Microorganisms (GCM) 10K type strain sequencing project: providing services to taxonomists for standard genome sequencing and annotation.</title>
        <authorList>
            <consortium name="The Broad Institute Genomics Platform"/>
            <consortium name="The Broad Institute Genome Sequencing Center for Infectious Disease"/>
            <person name="Wu L."/>
            <person name="Ma J."/>
        </authorList>
    </citation>
    <scope>NUCLEOTIDE SEQUENCE [LARGE SCALE GENOMIC DNA]</scope>
    <source>
        <strain evidence="2">JCM 9092</strain>
    </source>
</reference>
<gene>
    <name evidence="1" type="ORF">GCM10010449_33860</name>
</gene>
<dbReference type="EMBL" id="BAAAUG010000053">
    <property type="protein sequence ID" value="GAA3108333.1"/>
    <property type="molecule type" value="Genomic_DNA"/>
</dbReference>
<sequence length="50" mass="5400">MTFSSGPVIQLYALVFLCTALGYLSPSLQQSLGASVTIALPLYAFHQRPK</sequence>
<evidence type="ECO:0000313" key="2">
    <source>
        <dbReference type="Proteomes" id="UP001501637"/>
    </source>
</evidence>
<keyword evidence="2" id="KW-1185">Reference proteome</keyword>
<organism evidence="1 2">
    <name type="scientific">Streptomyces rectiviolaceus</name>
    <dbReference type="NCBI Taxonomy" id="332591"/>
    <lineage>
        <taxon>Bacteria</taxon>
        <taxon>Bacillati</taxon>
        <taxon>Actinomycetota</taxon>
        <taxon>Actinomycetes</taxon>
        <taxon>Kitasatosporales</taxon>
        <taxon>Streptomycetaceae</taxon>
        <taxon>Streptomyces</taxon>
    </lineage>
</organism>
<dbReference type="RefSeq" id="WP_344521790.1">
    <property type="nucleotide sequence ID" value="NZ_BAAAUG010000053.1"/>
</dbReference>
<name>A0ABP6MF50_9ACTN</name>
<protein>
    <submittedName>
        <fullName evidence="1">Uncharacterized protein</fullName>
    </submittedName>
</protein>